<keyword evidence="3" id="KW-0964">Secreted</keyword>
<evidence type="ECO:0000256" key="3">
    <source>
        <dbReference type="ARBA" id="ARBA00022525"/>
    </source>
</evidence>
<evidence type="ECO:0000256" key="1">
    <source>
        <dbReference type="ARBA" id="ARBA00004613"/>
    </source>
</evidence>
<reference evidence="7 8" key="1">
    <citation type="submission" date="2022-05" db="EMBL/GenBank/DDBJ databases">
        <authorList>
            <consortium name="Genoscope - CEA"/>
            <person name="William W."/>
        </authorList>
    </citation>
    <scope>NUCLEOTIDE SEQUENCE [LARGE SCALE GENOMIC DNA]</scope>
</reference>
<dbReference type="PANTHER" id="PTHR18820">
    <property type="entry name" value="LEG1"/>
    <property type="match status" value="1"/>
</dbReference>
<evidence type="ECO:0008006" key="9">
    <source>
        <dbReference type="Google" id="ProtNLM"/>
    </source>
</evidence>
<evidence type="ECO:0000256" key="5">
    <source>
        <dbReference type="ARBA" id="ARBA00023180"/>
    </source>
</evidence>
<organism evidence="7 8">
    <name type="scientific">Porites evermanni</name>
    <dbReference type="NCBI Taxonomy" id="104178"/>
    <lineage>
        <taxon>Eukaryota</taxon>
        <taxon>Metazoa</taxon>
        <taxon>Cnidaria</taxon>
        <taxon>Anthozoa</taxon>
        <taxon>Hexacorallia</taxon>
        <taxon>Scleractinia</taxon>
        <taxon>Fungiina</taxon>
        <taxon>Poritidae</taxon>
        <taxon>Porites</taxon>
    </lineage>
</organism>
<feature type="chain" id="PRO_5046138690" description="Protein LEG1 homolog" evidence="6">
    <location>
        <begin position="21"/>
        <end position="373"/>
    </location>
</feature>
<comment type="subcellular location">
    <subcellularLocation>
        <location evidence="1">Secreted</location>
    </subcellularLocation>
</comment>
<keyword evidence="5" id="KW-0325">Glycoprotein</keyword>
<evidence type="ECO:0000256" key="2">
    <source>
        <dbReference type="ARBA" id="ARBA00009122"/>
    </source>
</evidence>
<protein>
    <recommendedName>
        <fullName evidence="9">Protein LEG1 homolog</fullName>
    </recommendedName>
</protein>
<evidence type="ECO:0000256" key="6">
    <source>
        <dbReference type="SAM" id="SignalP"/>
    </source>
</evidence>
<accession>A0ABN8MLP5</accession>
<keyword evidence="4 6" id="KW-0732">Signal</keyword>
<proteinExistence type="inferred from homology"/>
<evidence type="ECO:0000256" key="4">
    <source>
        <dbReference type="ARBA" id="ARBA00022729"/>
    </source>
</evidence>
<dbReference type="PANTHER" id="PTHR18820:SF1">
    <property type="entry name" value="PROTEIN LEG1 HOMOLOG"/>
    <property type="match status" value="1"/>
</dbReference>
<feature type="signal peptide" evidence="6">
    <location>
        <begin position="1"/>
        <end position="20"/>
    </location>
</feature>
<name>A0ABN8MLP5_9CNID</name>
<dbReference type="InterPro" id="IPR008499">
    <property type="entry name" value="Leg1"/>
</dbReference>
<keyword evidence="8" id="KW-1185">Reference proteome</keyword>
<dbReference type="EMBL" id="CALNXI010000644">
    <property type="protein sequence ID" value="CAH3030614.1"/>
    <property type="molecule type" value="Genomic_DNA"/>
</dbReference>
<dbReference type="Proteomes" id="UP001159427">
    <property type="component" value="Unassembled WGS sequence"/>
</dbReference>
<evidence type="ECO:0000313" key="8">
    <source>
        <dbReference type="Proteomes" id="UP001159427"/>
    </source>
</evidence>
<sequence>MITFLLRWLLLMCTVIIHLSSPVHVSPATHYPQGWRDAPGSLNEFPVGVIKGKTQTIIDPWNYLQRMGVFKLMVKHTEPFFNSWGYNNTGNLLWGLPLQFGWQKISGRLRDMRSNHGNVGCGDYYVSPNSWWADMNYYLSVLPFLGALNSGIFSPLKYPLYITKPANVSEKVKQKFCTSVEECKVKHAEVIQDWTEFFRRVKAASPASDHDATVALMWKAHTTSIKHGLPLFTEEASLLSEPEKNFGVGWALSVEFIAATHFQTNLNDTCQQQSSLPSRILKNGDITPFIKDLTGAQNRVILAINLFRIVNTETEGLLLKVWRRAMCSPQGRSIGLKLLEDVANKPWIIPRMLISLLKALFKYPCQYKLTLPN</sequence>
<gene>
    <name evidence="7" type="ORF">PEVE_00038256</name>
</gene>
<comment type="similarity">
    <text evidence="2">Belongs to the LEG1 family.</text>
</comment>
<comment type="caution">
    <text evidence="7">The sequence shown here is derived from an EMBL/GenBank/DDBJ whole genome shotgun (WGS) entry which is preliminary data.</text>
</comment>
<dbReference type="Pfam" id="PF05612">
    <property type="entry name" value="Leg1"/>
    <property type="match status" value="1"/>
</dbReference>
<evidence type="ECO:0000313" key="7">
    <source>
        <dbReference type="EMBL" id="CAH3030614.1"/>
    </source>
</evidence>